<evidence type="ECO:0000256" key="1">
    <source>
        <dbReference type="SAM" id="MobiDB-lite"/>
    </source>
</evidence>
<reference evidence="3 4" key="1">
    <citation type="journal article" date="2009" name="Stand. Genomic Sci.">
        <title>Complete genome sequence of Halorhabdus utahensis type strain (AX-2).</title>
        <authorList>
            <person name="Anderson I."/>
            <person name="Tindall B.J."/>
            <person name="Pomrenke H."/>
            <person name="Goker M."/>
            <person name="Lapidus A."/>
            <person name="Nolan M."/>
            <person name="Copeland A."/>
            <person name="Glavina Del Rio T."/>
            <person name="Chen F."/>
            <person name="Tice H."/>
            <person name="Cheng J.F."/>
            <person name="Lucas S."/>
            <person name="Chertkov O."/>
            <person name="Bruce D."/>
            <person name="Brettin T."/>
            <person name="Detter J.C."/>
            <person name="Han C."/>
            <person name="Goodwin L."/>
            <person name="Land M."/>
            <person name="Hauser L."/>
            <person name="Chang Y.J."/>
            <person name="Jeffries C.D."/>
            <person name="Pitluck S."/>
            <person name="Pati A."/>
            <person name="Mavromatis K."/>
            <person name="Ivanova N."/>
            <person name="Ovchinnikova G."/>
            <person name="Chen A."/>
            <person name="Palaniappan K."/>
            <person name="Chain P."/>
            <person name="Rohde M."/>
            <person name="Bristow J."/>
            <person name="Eisen J.A."/>
            <person name="Markowitz V."/>
            <person name="Hugenholtz P."/>
            <person name="Kyrpides N.C."/>
            <person name="Klenk H.P."/>
        </authorList>
    </citation>
    <scope>NUCLEOTIDE SEQUENCE [LARGE SCALE GENOMIC DNA]</scope>
    <source>
        <strain evidence="4">DSM 12940 / JCM 11049 / AX-2</strain>
    </source>
</reference>
<keyword evidence="2" id="KW-0472">Membrane</keyword>
<name>C7NT39_HALUD</name>
<dbReference type="AlphaFoldDB" id="C7NT39"/>
<dbReference type="RefSeq" id="WP_015789685.1">
    <property type="nucleotide sequence ID" value="NC_013158.1"/>
</dbReference>
<sequence>MSALRALAGGVSHLRARIGDPERAGVAVVLAGGTAAVLTLLIGGYVSLSGSIFSVLHLLAVLLPVVGGILVLVSAGWGLRRRLNYGTVDPLVDGDPPERGSIRSIRDIQADDPIEASATDRYRCQRDDRTREVRQRLLDGAVRTLVARGGLGRAAARDAIQTGEWTDDRVAAAFLSPAVSQPLAEQLRRMVDPGAAYTHRVRRTLAAIETIGTETPADAAQTAGTAETDESPAMASVQEGPR</sequence>
<gene>
    <name evidence="3" type="ordered locus">Huta_1945</name>
</gene>
<dbReference type="EMBL" id="CP001687">
    <property type="protein sequence ID" value="ACV12114.1"/>
    <property type="molecule type" value="Genomic_DNA"/>
</dbReference>
<dbReference type="InterPro" id="IPR055693">
    <property type="entry name" value="DUF7269"/>
</dbReference>
<dbReference type="STRING" id="519442.Huta_1945"/>
<dbReference type="OrthoDB" id="307812at2157"/>
<keyword evidence="2" id="KW-1133">Transmembrane helix</keyword>
<dbReference type="eggNOG" id="arCOG06437">
    <property type="taxonomic scope" value="Archaea"/>
</dbReference>
<keyword evidence="4" id="KW-1185">Reference proteome</keyword>
<dbReference type="Proteomes" id="UP000002071">
    <property type="component" value="Chromosome"/>
</dbReference>
<feature type="transmembrane region" description="Helical" evidence="2">
    <location>
        <begin position="52"/>
        <end position="73"/>
    </location>
</feature>
<organism evidence="3 4">
    <name type="scientific">Halorhabdus utahensis (strain DSM 12940 / JCM 11049 / AX-2)</name>
    <dbReference type="NCBI Taxonomy" id="519442"/>
    <lineage>
        <taxon>Archaea</taxon>
        <taxon>Methanobacteriati</taxon>
        <taxon>Methanobacteriota</taxon>
        <taxon>Stenosarchaea group</taxon>
        <taxon>Halobacteria</taxon>
        <taxon>Halobacteriales</taxon>
        <taxon>Haloarculaceae</taxon>
        <taxon>Halorhabdus</taxon>
    </lineage>
</organism>
<dbReference type="Pfam" id="PF23933">
    <property type="entry name" value="DUF7269"/>
    <property type="match status" value="1"/>
</dbReference>
<dbReference type="HOGENOM" id="CLU_091960_0_0_2"/>
<protein>
    <submittedName>
        <fullName evidence="3">Uncharacterized protein</fullName>
    </submittedName>
</protein>
<keyword evidence="2" id="KW-0812">Transmembrane</keyword>
<dbReference type="GeneID" id="8384238"/>
<proteinExistence type="predicted"/>
<evidence type="ECO:0000313" key="3">
    <source>
        <dbReference type="EMBL" id="ACV12114.1"/>
    </source>
</evidence>
<evidence type="ECO:0000256" key="2">
    <source>
        <dbReference type="SAM" id="Phobius"/>
    </source>
</evidence>
<accession>C7NT39</accession>
<feature type="transmembrane region" description="Helical" evidence="2">
    <location>
        <begin position="24"/>
        <end position="46"/>
    </location>
</feature>
<evidence type="ECO:0000313" key="4">
    <source>
        <dbReference type="Proteomes" id="UP000002071"/>
    </source>
</evidence>
<dbReference type="KEGG" id="hut:Huta_1945"/>
<feature type="region of interest" description="Disordered" evidence="1">
    <location>
        <begin position="210"/>
        <end position="242"/>
    </location>
</feature>